<dbReference type="PANTHER" id="PTHR11632:SF51">
    <property type="entry name" value="SUCCINATE DEHYDROGENASE [UBIQUINONE] FLAVOPROTEIN SUBUNIT, MITOCHONDRIAL"/>
    <property type="match status" value="1"/>
</dbReference>
<evidence type="ECO:0000256" key="4">
    <source>
        <dbReference type="ARBA" id="ARBA00012173"/>
    </source>
</evidence>
<dbReference type="InterPro" id="IPR037099">
    <property type="entry name" value="Fum_R/Succ_DH_flav-like_C_sf"/>
</dbReference>
<evidence type="ECO:0000256" key="5">
    <source>
        <dbReference type="ARBA" id="ARBA00022630"/>
    </source>
</evidence>
<evidence type="ECO:0000256" key="7">
    <source>
        <dbReference type="ARBA" id="ARBA00048305"/>
    </source>
</evidence>
<dbReference type="Pfam" id="PF02910">
    <property type="entry name" value="Succ_DH_flav_C"/>
    <property type="match status" value="1"/>
</dbReference>
<reference evidence="11 12" key="1">
    <citation type="submission" date="2017-10" db="EMBL/GenBank/DDBJ databases">
        <title>Draft genome of Longimonas halophila.</title>
        <authorList>
            <person name="Goh K.M."/>
            <person name="Shamsir M.S."/>
            <person name="Lim S.W."/>
        </authorList>
    </citation>
    <scope>NUCLEOTIDE SEQUENCE [LARGE SCALE GENOMIC DNA]</scope>
    <source>
        <strain evidence="11 12">KCTC 42399</strain>
    </source>
</reference>
<feature type="domain" description="Fumarate reductase/succinate dehydrogenase flavoprotein-like C-terminal" evidence="10">
    <location>
        <begin position="449"/>
        <end position="540"/>
    </location>
</feature>
<comment type="caution">
    <text evidence="11">The sequence shown here is derived from an EMBL/GenBank/DDBJ whole genome shotgun (WGS) entry which is preliminary data.</text>
</comment>
<protein>
    <recommendedName>
        <fullName evidence="4">L-aspartate oxidase</fullName>
        <ecNumber evidence="4">1.4.3.16</ecNumber>
    </recommendedName>
</protein>
<keyword evidence="5" id="KW-0285">Flavoprotein</keyword>
<feature type="domain" description="FAD-dependent oxidoreductase 2 FAD-binding" evidence="9">
    <location>
        <begin position="13"/>
        <end position="393"/>
    </location>
</feature>
<dbReference type="InterPro" id="IPR027477">
    <property type="entry name" value="Succ_DH/fumarate_Rdtase_cat_sf"/>
</dbReference>
<keyword evidence="6" id="KW-0560">Oxidoreductase</keyword>
<dbReference type="Gene3D" id="3.90.700.10">
    <property type="entry name" value="Succinate dehydrogenase/fumarate reductase flavoprotein, catalytic domain"/>
    <property type="match status" value="1"/>
</dbReference>
<evidence type="ECO:0000259" key="10">
    <source>
        <dbReference type="Pfam" id="PF02910"/>
    </source>
</evidence>
<organism evidence="11 12">
    <name type="scientific">Longimonas halophila</name>
    <dbReference type="NCBI Taxonomy" id="1469170"/>
    <lineage>
        <taxon>Bacteria</taxon>
        <taxon>Pseudomonadati</taxon>
        <taxon>Rhodothermota</taxon>
        <taxon>Rhodothermia</taxon>
        <taxon>Rhodothermales</taxon>
        <taxon>Salisaetaceae</taxon>
        <taxon>Longimonas</taxon>
    </lineage>
</organism>
<dbReference type="InterPro" id="IPR036188">
    <property type="entry name" value="FAD/NAD-bd_sf"/>
</dbReference>
<dbReference type="RefSeq" id="WP_098060854.1">
    <property type="nucleotide sequence ID" value="NZ_PDEP01000001.1"/>
</dbReference>
<evidence type="ECO:0000256" key="1">
    <source>
        <dbReference type="ARBA" id="ARBA00001974"/>
    </source>
</evidence>
<dbReference type="PRINTS" id="PR00411">
    <property type="entry name" value="PNDRDTASEI"/>
</dbReference>
<dbReference type="OrthoDB" id="9806724at2"/>
<dbReference type="EC" id="1.4.3.16" evidence="4"/>
<sequence>MATSPPIETVTTDVLIIGAGAAGLRTSIELAEKGIDCLVLGKRDHGDAHTIWAAGGINASLGSLDPEDRWEIHAADTFNEGHLVNDATAVELLCQRAPERIRELDAWGIDFNRTDDGTINQRYFGAQSFRRTCFVGDRTGKALMETLVQKAMTLNVPYRQNLYITDLVVDDGRATGAVGFDMETGRPVAFDADAVVIAAGGHTSLFRRSSSRPDENTGDAQALAFRAGVSLRDMEFVQFHPTGKVHPEEEAGHLVTEAVRGEGGRLYNAEGERFMERYSPNQMELDARDVVARAIEQEVREGRGTENDAVLLDISHRDDAYIHERLPRMVEEFAEQGVDITKEPMEVAPTAHYAMGGIEVNFETGQTAVDGLYAVGECTTGVHGANRLGGNSLVETIVFGQITGQHIAETLSTRPHTPLSEAQVREYVAAQDHLAASEGTHTPEEIMTHLRNLMWDHAGILRNEDSLLTGLHQLQQLQEAARDLDVQADRTTLRYENAQNVRSMLITAETILRGALERTESRGAHARTDYPDKDPAWKQNIRCVPTGNGGMDVAIHAVDAPSAPVQRAIDEEHELDYHHLE</sequence>
<dbReference type="SUPFAM" id="SSF46977">
    <property type="entry name" value="Succinate dehydrogenase/fumarate reductase flavoprotein C-terminal domain"/>
    <property type="match status" value="1"/>
</dbReference>
<dbReference type="AlphaFoldDB" id="A0A2H3NTA5"/>
<dbReference type="PANTHER" id="PTHR11632">
    <property type="entry name" value="SUCCINATE DEHYDROGENASE 2 FLAVOPROTEIN SUBUNIT"/>
    <property type="match status" value="1"/>
</dbReference>
<evidence type="ECO:0000256" key="8">
    <source>
        <dbReference type="PIRSR" id="PIRSR000171-1"/>
    </source>
</evidence>
<dbReference type="Pfam" id="PF00890">
    <property type="entry name" value="FAD_binding_2"/>
    <property type="match status" value="1"/>
</dbReference>
<dbReference type="SUPFAM" id="SSF56425">
    <property type="entry name" value="Succinate dehydrogenase/fumarate reductase flavoprotein, catalytic domain"/>
    <property type="match status" value="1"/>
</dbReference>
<evidence type="ECO:0000313" key="12">
    <source>
        <dbReference type="Proteomes" id="UP000221024"/>
    </source>
</evidence>
<keyword evidence="12" id="KW-1185">Reference proteome</keyword>
<dbReference type="PIRSF" id="PIRSF000171">
    <property type="entry name" value="SDHA_APRA_LASPO"/>
    <property type="match status" value="1"/>
</dbReference>
<gene>
    <name evidence="11" type="ORF">CRI93_01640</name>
</gene>
<accession>A0A2H3NTA5</accession>
<evidence type="ECO:0000259" key="9">
    <source>
        <dbReference type="Pfam" id="PF00890"/>
    </source>
</evidence>
<evidence type="ECO:0000256" key="6">
    <source>
        <dbReference type="ARBA" id="ARBA00023002"/>
    </source>
</evidence>
<dbReference type="Proteomes" id="UP000221024">
    <property type="component" value="Unassembled WGS sequence"/>
</dbReference>
<comment type="similarity">
    <text evidence="3">Belongs to the FAD-dependent oxidoreductase 2 family. NadB subfamily.</text>
</comment>
<dbReference type="Gene3D" id="3.50.50.60">
    <property type="entry name" value="FAD/NAD(P)-binding domain"/>
    <property type="match status" value="1"/>
</dbReference>
<name>A0A2H3NTA5_9BACT</name>
<proteinExistence type="inferred from homology"/>
<dbReference type="PRINTS" id="PR00368">
    <property type="entry name" value="FADPNR"/>
</dbReference>
<dbReference type="EMBL" id="PDEP01000001">
    <property type="protein sequence ID" value="PEN09456.1"/>
    <property type="molecule type" value="Genomic_DNA"/>
</dbReference>
<dbReference type="SUPFAM" id="SSF51905">
    <property type="entry name" value="FAD/NAD(P)-binding domain"/>
    <property type="match status" value="1"/>
</dbReference>
<dbReference type="InterPro" id="IPR030664">
    <property type="entry name" value="SdhA/FrdA/AprA"/>
</dbReference>
<dbReference type="InterPro" id="IPR003953">
    <property type="entry name" value="FAD-dep_OxRdtase_2_FAD-bd"/>
</dbReference>
<comment type="catalytic activity">
    <reaction evidence="7">
        <text>L-aspartate + O2 = iminosuccinate + H2O2</text>
        <dbReference type="Rhea" id="RHEA:25876"/>
        <dbReference type="ChEBI" id="CHEBI:15379"/>
        <dbReference type="ChEBI" id="CHEBI:16240"/>
        <dbReference type="ChEBI" id="CHEBI:29991"/>
        <dbReference type="ChEBI" id="CHEBI:77875"/>
        <dbReference type="EC" id="1.4.3.16"/>
    </reaction>
    <physiologicalReaction direction="left-to-right" evidence="7">
        <dbReference type="Rhea" id="RHEA:25877"/>
    </physiologicalReaction>
</comment>
<dbReference type="Gene3D" id="1.20.58.100">
    <property type="entry name" value="Fumarate reductase/succinate dehydrogenase flavoprotein-like, C-terminal domain"/>
    <property type="match status" value="1"/>
</dbReference>
<comment type="cofactor">
    <cofactor evidence="1">
        <name>FAD</name>
        <dbReference type="ChEBI" id="CHEBI:57692"/>
    </cofactor>
</comment>
<comment type="pathway">
    <text evidence="2">Cofactor biosynthesis; NAD(+) biosynthesis; iminoaspartate from L-aspartate (oxidase route): step 1/1.</text>
</comment>
<evidence type="ECO:0000256" key="2">
    <source>
        <dbReference type="ARBA" id="ARBA00004950"/>
    </source>
</evidence>
<dbReference type="GO" id="GO:0008734">
    <property type="term" value="F:L-aspartate oxidase activity"/>
    <property type="evidence" value="ECO:0007669"/>
    <property type="project" value="UniProtKB-EC"/>
</dbReference>
<evidence type="ECO:0000256" key="3">
    <source>
        <dbReference type="ARBA" id="ARBA00008562"/>
    </source>
</evidence>
<dbReference type="FunFam" id="3.90.700.10:FF:000002">
    <property type="entry name" value="L-aspartate oxidase"/>
    <property type="match status" value="1"/>
</dbReference>
<feature type="active site" description="Proton acceptor" evidence="8">
    <location>
        <position position="288"/>
    </location>
</feature>
<dbReference type="InterPro" id="IPR015939">
    <property type="entry name" value="Fum_Rdtase/Succ_DH_flav-like_C"/>
</dbReference>
<evidence type="ECO:0000313" key="11">
    <source>
        <dbReference type="EMBL" id="PEN09456.1"/>
    </source>
</evidence>
<dbReference type="GO" id="GO:0044281">
    <property type="term" value="P:small molecule metabolic process"/>
    <property type="evidence" value="ECO:0007669"/>
    <property type="project" value="UniProtKB-ARBA"/>
</dbReference>